<dbReference type="KEGG" id="bhu:bhn_I1860"/>
<dbReference type="Proteomes" id="UP000179284">
    <property type="component" value="Chromosome I"/>
</dbReference>
<sequence>MSKKRSTGAHVGSASIMLIFAVLSLISFATLTLVNSKADYNLSNNLAERQKIYYNACHEGNAFVASVYSGYDNEEEHGIIKKNIPISDNQSLNITLIKKDADYIITQWQIVNDGDFEYDYSLPVQQK</sequence>
<dbReference type="EMBL" id="CP017831">
    <property type="protein sequence ID" value="AOZ96893.1"/>
    <property type="molecule type" value="Genomic_DNA"/>
</dbReference>
<name>A0A1D9P320_9FIRM</name>
<accession>A0A1D9P320</accession>
<proteinExistence type="predicted"/>
<dbReference type="RefSeq" id="WP_071176550.1">
    <property type="nucleotide sequence ID" value="NZ_CP017831.1"/>
</dbReference>
<organism evidence="1 2">
    <name type="scientific">Butyrivibrio hungatei</name>
    <dbReference type="NCBI Taxonomy" id="185008"/>
    <lineage>
        <taxon>Bacteria</taxon>
        <taxon>Bacillati</taxon>
        <taxon>Bacillota</taxon>
        <taxon>Clostridia</taxon>
        <taxon>Lachnospirales</taxon>
        <taxon>Lachnospiraceae</taxon>
        <taxon>Butyrivibrio</taxon>
    </lineage>
</organism>
<dbReference type="OrthoDB" id="2003965at2"/>
<dbReference type="AlphaFoldDB" id="A0A1D9P320"/>
<evidence type="ECO:0000313" key="2">
    <source>
        <dbReference type="Proteomes" id="UP000179284"/>
    </source>
</evidence>
<evidence type="ECO:0000313" key="1">
    <source>
        <dbReference type="EMBL" id="AOZ96893.1"/>
    </source>
</evidence>
<gene>
    <name evidence="1" type="ORF">bhn_I1860</name>
</gene>
<protein>
    <submittedName>
        <fullName evidence="1">Uncharacterized protein</fullName>
    </submittedName>
</protein>
<keyword evidence="2" id="KW-1185">Reference proteome</keyword>
<reference evidence="2" key="1">
    <citation type="submission" date="2016-10" db="EMBL/GenBank/DDBJ databases">
        <title>The complete genome sequence of the rumen bacterium Butyrivibrio hungatei MB2003.</title>
        <authorList>
            <person name="Palevich N."/>
            <person name="Kelly W.J."/>
            <person name="Leahy S.C."/>
            <person name="Altermann E."/>
            <person name="Rakonjac J."/>
            <person name="Attwood G.T."/>
        </authorList>
    </citation>
    <scope>NUCLEOTIDE SEQUENCE [LARGE SCALE GENOMIC DNA]</scope>
    <source>
        <strain evidence="2">MB2003</strain>
    </source>
</reference>